<evidence type="ECO:0000313" key="1">
    <source>
        <dbReference type="EMBL" id="AAO36008.1"/>
    </source>
</evidence>
<dbReference type="Proteomes" id="UP000001412">
    <property type="component" value="Chromosome"/>
</dbReference>
<dbReference type="KEGG" id="ctc:CTC_01450"/>
<dbReference type="AlphaFoldDB" id="Q894T4"/>
<sequence>MHIASAASSAKTKPKVSINPKALYLANVFYLPSIYKSISCTETISPTSLIGRGITLCAVNLPIAAAALAPASTDAFTAATSPFTIIVTRVEPIFSYEINSTLAALSILSAASSAGTNPIVSTRPKASSP</sequence>
<evidence type="ECO:0000313" key="2">
    <source>
        <dbReference type="Proteomes" id="UP000001412"/>
    </source>
</evidence>
<organism evidence="1 2">
    <name type="scientific">Clostridium tetani (strain Massachusetts / E88)</name>
    <dbReference type="NCBI Taxonomy" id="212717"/>
    <lineage>
        <taxon>Bacteria</taxon>
        <taxon>Bacillati</taxon>
        <taxon>Bacillota</taxon>
        <taxon>Clostridia</taxon>
        <taxon>Eubacteriales</taxon>
        <taxon>Clostridiaceae</taxon>
        <taxon>Clostridium</taxon>
    </lineage>
</organism>
<dbReference type="EMBL" id="AE015927">
    <property type="protein sequence ID" value="AAO36008.1"/>
    <property type="molecule type" value="Genomic_DNA"/>
</dbReference>
<protein>
    <submittedName>
        <fullName evidence="1">Uncharacterized protein</fullName>
    </submittedName>
</protein>
<dbReference type="HOGENOM" id="CLU_1945064_0_0_9"/>
<proteinExistence type="predicted"/>
<reference evidence="1 2" key="1">
    <citation type="journal article" date="2003" name="Proc. Natl. Acad. Sci. U.S.A.">
        <title>The genome sequence of Clostridium tetani, the causative agent of tetanus disease.</title>
        <authorList>
            <person name="Brueggemann H."/>
            <person name="Baumer S."/>
            <person name="Fricke W.F."/>
            <person name="Wiezer A."/>
            <person name="Liesegang H."/>
            <person name="Decker I."/>
            <person name="Herzberg C."/>
            <person name="Martinez-Arias R."/>
            <person name="Merkl R."/>
            <person name="Henne A."/>
            <person name="Gottschalk G."/>
        </authorList>
    </citation>
    <scope>NUCLEOTIDE SEQUENCE [LARGE SCALE GENOMIC DNA]</scope>
    <source>
        <strain evidence="2">Massachusetts / E88</strain>
    </source>
</reference>
<gene>
    <name evidence="1" type="ordered locus">CTC_01450</name>
</gene>
<keyword evidence="2" id="KW-1185">Reference proteome</keyword>
<accession>Q894T4</accession>
<name>Q894T4_CLOTE</name>